<dbReference type="RefSeq" id="WP_127080595.1">
    <property type="nucleotide sequence ID" value="NZ_RSCL01000004.1"/>
</dbReference>
<keyword evidence="1" id="KW-0812">Transmembrane</keyword>
<sequence length="135" mass="15639">MAKLERNFFRYRVALLISIIFIVPLGYFVRFAQGFGYPELYDFLGSVAYEIFWILLVGFVYPKASPLWTAVGVCVATCGIEFLQLVKSPFLEAARATLLGRLVLGNTFVWSDFISYFFGSFAGWFWMRWLVKIRK</sequence>
<comment type="caution">
    <text evidence="2">The sequence shown here is derived from an EMBL/GenBank/DDBJ whole genome shotgun (WGS) entry which is preliminary data.</text>
</comment>
<feature type="transmembrane region" description="Helical" evidence="1">
    <location>
        <begin position="43"/>
        <end position="61"/>
    </location>
</feature>
<evidence type="ECO:0000256" key="1">
    <source>
        <dbReference type="SAM" id="Phobius"/>
    </source>
</evidence>
<evidence type="ECO:0000313" key="2">
    <source>
        <dbReference type="EMBL" id="RUT07724.1"/>
    </source>
</evidence>
<keyword evidence="1" id="KW-0472">Membrane</keyword>
<proteinExistence type="predicted"/>
<dbReference type="AlphaFoldDB" id="A0A433VNN7"/>
<dbReference type="InterPro" id="IPR021257">
    <property type="entry name" value="DUF2809"/>
</dbReference>
<reference evidence="2" key="2">
    <citation type="journal article" date="2019" name="Genome Biol. Evol.">
        <title>Day and night: Metabolic profiles and evolutionary relationships of six axenic non-marine cyanobacteria.</title>
        <authorList>
            <person name="Will S.E."/>
            <person name="Henke P."/>
            <person name="Boedeker C."/>
            <person name="Huang S."/>
            <person name="Brinkmann H."/>
            <person name="Rohde M."/>
            <person name="Jarek M."/>
            <person name="Friedl T."/>
            <person name="Seufert S."/>
            <person name="Schumacher M."/>
            <person name="Overmann J."/>
            <person name="Neumann-Schaal M."/>
            <person name="Petersen J."/>
        </authorList>
    </citation>
    <scope>NUCLEOTIDE SEQUENCE [LARGE SCALE GENOMIC DNA]</scope>
    <source>
        <strain evidence="2">PCC 7102</strain>
    </source>
</reference>
<accession>A0A433VNN7</accession>
<dbReference type="Pfam" id="PF10990">
    <property type="entry name" value="DUF2809"/>
    <property type="match status" value="1"/>
</dbReference>
<gene>
    <name evidence="2" type="ORF">DSM106972_019840</name>
</gene>
<dbReference type="EMBL" id="RSCL01000004">
    <property type="protein sequence ID" value="RUT07724.1"/>
    <property type="molecule type" value="Genomic_DNA"/>
</dbReference>
<feature type="transmembrane region" description="Helical" evidence="1">
    <location>
        <begin position="107"/>
        <end position="127"/>
    </location>
</feature>
<organism evidence="2 3">
    <name type="scientific">Dulcicalothrix desertica PCC 7102</name>
    <dbReference type="NCBI Taxonomy" id="232991"/>
    <lineage>
        <taxon>Bacteria</taxon>
        <taxon>Bacillati</taxon>
        <taxon>Cyanobacteriota</taxon>
        <taxon>Cyanophyceae</taxon>
        <taxon>Nostocales</taxon>
        <taxon>Calotrichaceae</taxon>
        <taxon>Dulcicalothrix</taxon>
    </lineage>
</organism>
<feature type="transmembrane region" description="Helical" evidence="1">
    <location>
        <begin position="68"/>
        <end position="87"/>
    </location>
</feature>
<keyword evidence="1" id="KW-1133">Transmembrane helix</keyword>
<protein>
    <submittedName>
        <fullName evidence="2">Membrane protein</fullName>
    </submittedName>
</protein>
<reference evidence="2" key="1">
    <citation type="submission" date="2018-12" db="EMBL/GenBank/DDBJ databases">
        <authorList>
            <person name="Will S."/>
            <person name="Neumann-Schaal M."/>
            <person name="Henke P."/>
        </authorList>
    </citation>
    <scope>NUCLEOTIDE SEQUENCE</scope>
    <source>
        <strain evidence="2">PCC 7102</strain>
    </source>
</reference>
<dbReference type="Proteomes" id="UP000271624">
    <property type="component" value="Unassembled WGS sequence"/>
</dbReference>
<feature type="transmembrane region" description="Helical" evidence="1">
    <location>
        <begin position="12"/>
        <end position="31"/>
    </location>
</feature>
<keyword evidence="3" id="KW-1185">Reference proteome</keyword>
<dbReference type="OrthoDB" id="512727at2"/>
<evidence type="ECO:0000313" key="3">
    <source>
        <dbReference type="Proteomes" id="UP000271624"/>
    </source>
</evidence>
<name>A0A433VNN7_9CYAN</name>